<reference evidence="3" key="1">
    <citation type="submission" date="2016-05" db="EMBL/GenBank/DDBJ databases">
        <title>Paenibacillus oryzae. sp. nov., isolated from the rice root.</title>
        <authorList>
            <person name="Zhang J."/>
            <person name="Zhang X."/>
        </authorList>
    </citation>
    <scope>NUCLEOTIDE SEQUENCE [LARGE SCALE GENOMIC DNA]</scope>
    <source>
        <strain evidence="3">KCTC13222</strain>
    </source>
</reference>
<evidence type="ECO:0000313" key="3">
    <source>
        <dbReference type="Proteomes" id="UP000093309"/>
    </source>
</evidence>
<feature type="domain" description="Ricin B lectin" evidence="1">
    <location>
        <begin position="849"/>
        <end position="986"/>
    </location>
</feature>
<dbReference type="InterPro" id="IPR000772">
    <property type="entry name" value="Ricin_B_lectin"/>
</dbReference>
<dbReference type="Proteomes" id="UP000093309">
    <property type="component" value="Unassembled WGS sequence"/>
</dbReference>
<evidence type="ECO:0000313" key="2">
    <source>
        <dbReference type="EMBL" id="OCT12584.1"/>
    </source>
</evidence>
<name>A0A1C0ZWU4_9BACL</name>
<dbReference type="SUPFAM" id="SSF50370">
    <property type="entry name" value="Ricin B-like lectins"/>
    <property type="match status" value="3"/>
</dbReference>
<dbReference type="SMART" id="SM00458">
    <property type="entry name" value="RICIN"/>
    <property type="match status" value="3"/>
</dbReference>
<feature type="domain" description="Ricin B lectin" evidence="1">
    <location>
        <begin position="992"/>
        <end position="1129"/>
    </location>
</feature>
<organism evidence="2 3">
    <name type="scientific">Paenibacillus pectinilyticus</name>
    <dbReference type="NCBI Taxonomy" id="512399"/>
    <lineage>
        <taxon>Bacteria</taxon>
        <taxon>Bacillati</taxon>
        <taxon>Bacillota</taxon>
        <taxon>Bacilli</taxon>
        <taxon>Bacillales</taxon>
        <taxon>Paenibacillaceae</taxon>
        <taxon>Paenibacillus</taxon>
    </lineage>
</organism>
<dbReference type="EMBL" id="LYPC01000027">
    <property type="protein sequence ID" value="OCT12584.1"/>
    <property type="molecule type" value="Genomic_DNA"/>
</dbReference>
<proteinExistence type="predicted"/>
<dbReference type="Pfam" id="PF11175">
    <property type="entry name" value="DUF2961"/>
    <property type="match status" value="1"/>
</dbReference>
<protein>
    <recommendedName>
        <fullName evidence="1">Ricin B lectin domain-containing protein</fullName>
    </recommendedName>
</protein>
<comment type="caution">
    <text evidence="2">The sequence shown here is derived from an EMBL/GenBank/DDBJ whole genome shotgun (WGS) entry which is preliminary data.</text>
</comment>
<dbReference type="Gene3D" id="2.80.10.50">
    <property type="match status" value="8"/>
</dbReference>
<dbReference type="AlphaFoldDB" id="A0A1C0ZWU4"/>
<dbReference type="CDD" id="cd00161">
    <property type="entry name" value="beta-trefoil_Ricin-like"/>
    <property type="match status" value="3"/>
</dbReference>
<dbReference type="InterPro" id="IPR035992">
    <property type="entry name" value="Ricin_B-like_lectins"/>
</dbReference>
<feature type="domain" description="Ricin B lectin" evidence="1">
    <location>
        <begin position="703"/>
        <end position="839"/>
    </location>
</feature>
<evidence type="ECO:0000259" key="1">
    <source>
        <dbReference type="SMART" id="SM00458"/>
    </source>
</evidence>
<dbReference type="Gene3D" id="2.60.120.1390">
    <property type="match status" value="3"/>
</dbReference>
<accession>A0A1C0ZWU4</accession>
<dbReference type="PROSITE" id="PS50231">
    <property type="entry name" value="RICIN_B_LECTIN"/>
    <property type="match status" value="4"/>
</dbReference>
<gene>
    <name evidence="2" type="ORF">A8709_32745</name>
</gene>
<dbReference type="OrthoDB" id="2518538at2"/>
<dbReference type="InterPro" id="IPR021345">
    <property type="entry name" value="DUF2961"/>
</dbReference>
<dbReference type="RefSeq" id="WP_065857016.1">
    <property type="nucleotide sequence ID" value="NZ_LYPC01000027.1"/>
</dbReference>
<keyword evidence="3" id="KW-1185">Reference proteome</keyword>
<sequence>MSLRWKRKSYFVRMVLLVTLIAGSMLNLLVPGTASAMSEPYGLSQMSQFDRLPYLNTDSYSGEVSSYATNGDNNDGFYSKNFLYQDTNGEYVMADIKGPGELNKIWFTGSVDQDTNYIKVYLNNSTTPSINTTFRNFFSGSYGALLSPITTDNTHNAGGFVSYLPIPFSQAIKVTITGNSTNTDPNQPGLFWHVDYHRFTPGTSVSTWTGSEDSSAVRNMLNNVGTDPKSTSGNTVVTGTANLGASAVQTLLDINGARSLSAIKLTVPGVPGDSSNSFGKMVLNNTWIRIYWDNENTPSVDAPIGSFFGIGDKGVQHTIRGLAYGVDATNKLYMYYPMPFQSHAKVELYNKSITPVNGIGFEIDHKAFTDSFANVGYFKTKYSTPHVSLSDPFDVTVLDVEGSGKLVGLQHNITNPGTEPTGEEGDPRIYIDGSKRPQIIGTGTEDFFNGAGYFGVATPTSWCCGGYGYYSSPFAGFASREDLPGTVSVSMWRMFLGEAINFRSHLRFTIEHGGGAHSSGYYGPIAADYKILAFYYYKPVSKLSLTDTLNIGDSTSESGHSYTINSQTWSGSATGRFFYGHMDKVPYVGSVRAFTGYSQFQMAINSSNQGVLLRKTYGADVGKQMADVYVDNTYVGRWYTPEKNVTYTVADTDFAIPSSATAGKSQITVKVQFVSSQVDWNEFKYEAYSMVDQTAVQPIVISGDPYLITNKNSRYALNVTGASTGAGALVNQNPVNANNEQIWRLVDAQNGYYAIVNANSGLVLDVVNGSTANGAQIQQYNWSGADSQLWKLEDRGNHYYSIRSKISNKVIDIPNASTTITNIQQYDYNGSDAQLFTFGDQFSTPIVSGASYKLINENSGKALDVYTASTAPGTKVQQYMDNGGSAQRWKIDDQGNGAYSLTAECSNLVLDVVNGSTSDGAGVQQYTWNGSAAQKWNIINVGNGYYQLINTNSGKALDVANGSTADGGTVQQYSSNGSPAQLWRLVPTVKSGLTYKLINGNSGKALDVYTASTAPGTKVQQYMDNGGAAQRWKIDDQGNGTFSLTAQCSNLVLDVVNGSTADGAGIQQYTWSGSAAQKWKLEYAGNGYFRVVNLNSGKVLDVANASTADGGTVQQYTSNGTSAQLWKLIQV</sequence>
<dbReference type="STRING" id="512399.A8709_32745"/>
<dbReference type="Pfam" id="PF14200">
    <property type="entry name" value="RicinB_lectin_2"/>
    <property type="match status" value="4"/>
</dbReference>